<dbReference type="RefSeq" id="WP_062475036.1">
    <property type="nucleotide sequence ID" value="NZ_CP013650.1"/>
</dbReference>
<dbReference type="SUPFAM" id="SSF55781">
    <property type="entry name" value="GAF domain-like"/>
    <property type="match status" value="1"/>
</dbReference>
<dbReference type="KEGG" id="lal:AT746_00720"/>
<dbReference type="InterPro" id="IPR003018">
    <property type="entry name" value="GAF"/>
</dbReference>
<evidence type="ECO:0000313" key="2">
    <source>
        <dbReference type="EMBL" id="ALS96944.1"/>
    </source>
</evidence>
<accession>A0A0U3AVM2</accession>
<feature type="domain" description="GAF" evidence="1">
    <location>
        <begin position="33"/>
        <end position="172"/>
    </location>
</feature>
<dbReference type="Gene3D" id="3.30.450.40">
    <property type="match status" value="1"/>
</dbReference>
<sequence>MLSKSPISTSLLTKQQLLSVIDAQTEIIRKHLNPTQIMERMAELASDLTFASGGVVELAEGDEMVYMAATGLARNNIGLRLKANTSLSGLCIQKGQVLNCQDANTDNRVDAEACERVGLRSMLVVPLQTDGQLVGVLKVFSAKTNAFDDVDVQILQLIASVISAAIASGGAR</sequence>
<reference evidence="2 3" key="1">
    <citation type="submission" date="2015-12" db="EMBL/GenBank/DDBJ databases">
        <title>Complete genome of Lacimicrobium alkaliphilum KCTC 32984.</title>
        <authorList>
            <person name="Kim S.-G."/>
            <person name="Lee Y.-J."/>
        </authorList>
    </citation>
    <scope>NUCLEOTIDE SEQUENCE [LARGE SCALE GENOMIC DNA]</scope>
    <source>
        <strain evidence="2 3">YelD216</strain>
    </source>
</reference>
<proteinExistence type="predicted"/>
<evidence type="ECO:0000259" key="1">
    <source>
        <dbReference type="SMART" id="SM00065"/>
    </source>
</evidence>
<dbReference type="SMART" id="SM00065">
    <property type="entry name" value="GAF"/>
    <property type="match status" value="1"/>
</dbReference>
<dbReference type="Pfam" id="PF13185">
    <property type="entry name" value="GAF_2"/>
    <property type="match status" value="1"/>
</dbReference>
<keyword evidence="3" id="KW-1185">Reference proteome</keyword>
<dbReference type="AlphaFoldDB" id="A0A0U3AVM2"/>
<dbReference type="EMBL" id="CP013650">
    <property type="protein sequence ID" value="ALS96944.1"/>
    <property type="molecule type" value="Genomic_DNA"/>
</dbReference>
<dbReference type="STRING" id="1526571.AT746_00720"/>
<gene>
    <name evidence="2" type="ORF">AT746_00720</name>
</gene>
<organism evidence="2 3">
    <name type="scientific">Lacimicrobium alkaliphilum</name>
    <dbReference type="NCBI Taxonomy" id="1526571"/>
    <lineage>
        <taxon>Bacteria</taxon>
        <taxon>Pseudomonadati</taxon>
        <taxon>Pseudomonadota</taxon>
        <taxon>Gammaproteobacteria</taxon>
        <taxon>Alteromonadales</taxon>
        <taxon>Alteromonadaceae</taxon>
        <taxon>Lacimicrobium</taxon>
    </lineage>
</organism>
<name>A0A0U3AVM2_9ALTE</name>
<protein>
    <recommendedName>
        <fullName evidence="1">GAF domain-containing protein</fullName>
    </recommendedName>
</protein>
<dbReference type="Proteomes" id="UP000068447">
    <property type="component" value="Chromosome"/>
</dbReference>
<dbReference type="InterPro" id="IPR029016">
    <property type="entry name" value="GAF-like_dom_sf"/>
</dbReference>
<dbReference type="OrthoDB" id="9812358at2"/>
<evidence type="ECO:0000313" key="3">
    <source>
        <dbReference type="Proteomes" id="UP000068447"/>
    </source>
</evidence>